<dbReference type="SUPFAM" id="SSF50447">
    <property type="entry name" value="Translation proteins"/>
    <property type="match status" value="1"/>
</dbReference>
<protein>
    <recommendedName>
        <fullName evidence="3">H/ACA RNA-protein complex protein Gar1</fullName>
    </recommendedName>
</protein>
<gene>
    <name evidence="1" type="ORF">EYH02_02610</name>
</gene>
<name>A0A832Z2Z0_9CREN</name>
<dbReference type="Gene3D" id="2.40.10.230">
    <property type="entry name" value="Probable tRNA pseudouridine synthase domain"/>
    <property type="match status" value="1"/>
</dbReference>
<accession>A0A832Z2Z0</accession>
<dbReference type="InterPro" id="IPR009000">
    <property type="entry name" value="Transl_B-barrel_sf"/>
</dbReference>
<dbReference type="EMBL" id="DQTV01000045">
    <property type="protein sequence ID" value="HIP56948.1"/>
    <property type="molecule type" value="Genomic_DNA"/>
</dbReference>
<evidence type="ECO:0000313" key="2">
    <source>
        <dbReference type="Proteomes" id="UP000605805"/>
    </source>
</evidence>
<proteinExistence type="predicted"/>
<comment type="caution">
    <text evidence="1">The sequence shown here is derived from an EMBL/GenBank/DDBJ whole genome shotgun (WGS) entry which is preliminary data.</text>
</comment>
<organism evidence="1 2">
    <name type="scientific">Ignisphaera aggregans</name>
    <dbReference type="NCBI Taxonomy" id="334771"/>
    <lineage>
        <taxon>Archaea</taxon>
        <taxon>Thermoproteota</taxon>
        <taxon>Thermoprotei</taxon>
        <taxon>Desulfurococcales</taxon>
        <taxon>Desulfurococcaceae</taxon>
        <taxon>Ignisphaera</taxon>
    </lineage>
</organism>
<dbReference type="AlphaFoldDB" id="A0A832Z2Z0"/>
<reference evidence="1" key="1">
    <citation type="journal article" date="2020" name="ISME J.">
        <title>Gammaproteobacteria mediating utilization of methyl-, sulfur- and petroleum organic compounds in deep ocean hydrothermal plumes.</title>
        <authorList>
            <person name="Zhou Z."/>
            <person name="Liu Y."/>
            <person name="Pan J."/>
            <person name="Cron B.R."/>
            <person name="Toner B.M."/>
            <person name="Anantharaman K."/>
            <person name="Breier J.A."/>
            <person name="Dick G.J."/>
            <person name="Li M."/>
        </authorList>
    </citation>
    <scope>NUCLEOTIDE SEQUENCE</scope>
    <source>
        <strain evidence="1">SZUA-1435</strain>
    </source>
</reference>
<sequence>MVLKTLGPVIHVTPSRLIIVRLSNPTELPPLRCEVVDANNELIGHVIDIIGPVGSPYAVVKPAKLSILSFVKPSTVLFYRYSRAGKTQRRSRRKQKRG</sequence>
<dbReference type="Proteomes" id="UP000605805">
    <property type="component" value="Unassembled WGS sequence"/>
</dbReference>
<evidence type="ECO:0000313" key="1">
    <source>
        <dbReference type="EMBL" id="HIP56948.1"/>
    </source>
</evidence>
<dbReference type="InterPro" id="IPR038664">
    <property type="entry name" value="Gar1/Naf1_Cbf5-bd_sf"/>
</dbReference>
<evidence type="ECO:0008006" key="3">
    <source>
        <dbReference type="Google" id="ProtNLM"/>
    </source>
</evidence>